<evidence type="ECO:0000313" key="3">
    <source>
        <dbReference type="Proteomes" id="UP001265315"/>
    </source>
</evidence>
<accession>A0AAW8LGD4</accession>
<dbReference type="Proteomes" id="UP001265315">
    <property type="component" value="Unassembled WGS sequence"/>
</dbReference>
<gene>
    <name evidence="2" type="ORF">J2W61_000566</name>
</gene>
<dbReference type="AlphaFoldDB" id="A0AAW8LGD4"/>
<feature type="compositionally biased region" description="Polar residues" evidence="1">
    <location>
        <begin position="15"/>
        <end position="25"/>
    </location>
</feature>
<feature type="region of interest" description="Disordered" evidence="1">
    <location>
        <begin position="651"/>
        <end position="682"/>
    </location>
</feature>
<evidence type="ECO:0000256" key="1">
    <source>
        <dbReference type="SAM" id="MobiDB-lite"/>
    </source>
</evidence>
<protein>
    <submittedName>
        <fullName evidence="2">Uncharacterized protein</fullName>
    </submittedName>
</protein>
<comment type="caution">
    <text evidence="2">The sequence shown here is derived from an EMBL/GenBank/DDBJ whole genome shotgun (WGS) entry which is preliminary data.</text>
</comment>
<name>A0AAW8LGD4_AGRTU</name>
<feature type="region of interest" description="Disordered" evidence="1">
    <location>
        <begin position="1"/>
        <end position="25"/>
    </location>
</feature>
<sequence length="682" mass="73558">MVSTPKAPDPVATAAAQSGMNRDTAQTQQLTNMINQVGPDGSLTYNKTGDASFIDSSGKTVWVPQYTATTTLSGQQQAIKNQTDAASLNLGTIANEQSAKIRDLLNNPFKADTAEAEARLSQLGSARLDPRFAQEEEALRTRLANQGLVEGSAAWNSAFSNLNQSKNDAYNQLYLTGRSQAMQEAYAERNQPLNEISALMSGSQTSMPQFINTPQANVAGVDYMGMVNDQYKSQVNAANAKMGGLFGLLGTGLTAGIKYSDRRLKTDVRRVGSLDNGLPVYAYLSGFQGGGATEVASLDPTAGMPAAQAIEAAAPASGYVDPMVSVQPRAPALPAPQTVAASPAVAQSQQVAQVTAPNGQPIPPAILEVLSDPRADARTRGIAEILLKQNMSHQEEAEEQRLKQSDPAYQLGLEKNRLEVENLRNPRVTPSDKLARERFDWEKENGGRTSDIREYEYAKERGYEGSFVDFQLAQKKAGATSVNVGGEGDEFYKKLDEKNAGTFAALSDDGMRARAKMGQIDRLEALLANSPTGAGAAFKQALGEWGIPTDKLNEIQSTQALINELVPQQRQPGSGPMSDADLALFKQSLPRIINQPGGNTMILNAMRGITQYQTQMGEIADAVADRSIKPAEGRKMIRELKNPLEDFTKALRDKADGKSKAPDGVDASDWEFMTPEERRLFE</sequence>
<dbReference type="EMBL" id="JAVDSW010000001">
    <property type="protein sequence ID" value="MDR6700738.1"/>
    <property type="molecule type" value="Genomic_DNA"/>
</dbReference>
<feature type="compositionally biased region" description="Basic and acidic residues" evidence="1">
    <location>
        <begin position="651"/>
        <end position="663"/>
    </location>
</feature>
<evidence type="ECO:0000313" key="2">
    <source>
        <dbReference type="EMBL" id="MDR6700738.1"/>
    </source>
</evidence>
<reference evidence="2" key="1">
    <citation type="submission" date="2023-07" db="EMBL/GenBank/DDBJ databases">
        <title>Sorghum-associated microbial communities from plants grown in Nebraska, USA.</title>
        <authorList>
            <person name="Schachtman D."/>
        </authorList>
    </citation>
    <scope>NUCLEOTIDE SEQUENCE</scope>
    <source>
        <strain evidence="2">1457</strain>
    </source>
</reference>
<organism evidence="2 3">
    <name type="scientific">Agrobacterium tumefaciens</name>
    <dbReference type="NCBI Taxonomy" id="358"/>
    <lineage>
        <taxon>Bacteria</taxon>
        <taxon>Pseudomonadati</taxon>
        <taxon>Pseudomonadota</taxon>
        <taxon>Alphaproteobacteria</taxon>
        <taxon>Hyphomicrobiales</taxon>
        <taxon>Rhizobiaceae</taxon>
        <taxon>Rhizobium/Agrobacterium group</taxon>
        <taxon>Agrobacterium</taxon>
        <taxon>Agrobacterium tumefaciens complex</taxon>
    </lineage>
</organism>
<proteinExistence type="predicted"/>
<dbReference type="RefSeq" id="WP_209689545.1">
    <property type="nucleotide sequence ID" value="NZ_JAGIPM010000004.1"/>
</dbReference>